<dbReference type="InterPro" id="IPR003675">
    <property type="entry name" value="Rce1/LyrA-like_dom"/>
</dbReference>
<dbReference type="AlphaFoldDB" id="A0AA95SVL5"/>
<proteinExistence type="predicted"/>
<reference evidence="3" key="1">
    <citation type="submission" date="2023-01" db="EMBL/GenBank/DDBJ databases">
        <title>Whole genome sequence of Paucibacter sp. S2-9 isolated from pond sediment.</title>
        <authorList>
            <person name="Jung J.Y."/>
        </authorList>
    </citation>
    <scope>NUCLEOTIDE SEQUENCE</scope>
    <source>
        <strain evidence="3">S2-9</strain>
    </source>
</reference>
<evidence type="ECO:0000259" key="2">
    <source>
        <dbReference type="Pfam" id="PF02517"/>
    </source>
</evidence>
<dbReference type="PANTHER" id="PTHR36435:SF1">
    <property type="entry name" value="CAAX AMINO TERMINAL PROTEASE FAMILY PROTEIN"/>
    <property type="match status" value="1"/>
</dbReference>
<dbReference type="GO" id="GO:0008237">
    <property type="term" value="F:metallopeptidase activity"/>
    <property type="evidence" value="ECO:0007669"/>
    <property type="project" value="UniProtKB-KW"/>
</dbReference>
<dbReference type="Pfam" id="PF02517">
    <property type="entry name" value="Rce1-like"/>
    <property type="match status" value="1"/>
</dbReference>
<evidence type="ECO:0000313" key="3">
    <source>
        <dbReference type="EMBL" id="WIT11539.1"/>
    </source>
</evidence>
<dbReference type="RefSeq" id="WP_285232620.1">
    <property type="nucleotide sequence ID" value="NZ_CP116346.1"/>
</dbReference>
<protein>
    <submittedName>
        <fullName evidence="3">CPBP family intramembrane metalloprotease</fullName>
    </submittedName>
</protein>
<feature type="transmembrane region" description="Helical" evidence="1">
    <location>
        <begin position="122"/>
        <end position="143"/>
    </location>
</feature>
<feature type="transmembrane region" description="Helical" evidence="1">
    <location>
        <begin position="12"/>
        <end position="31"/>
    </location>
</feature>
<name>A0AA95SVL5_9BURK</name>
<feature type="transmembrane region" description="Helical" evidence="1">
    <location>
        <begin position="232"/>
        <end position="254"/>
    </location>
</feature>
<dbReference type="EMBL" id="CP116346">
    <property type="protein sequence ID" value="WIT11539.1"/>
    <property type="molecule type" value="Genomic_DNA"/>
</dbReference>
<keyword evidence="1" id="KW-1133">Transmembrane helix</keyword>
<keyword evidence="1" id="KW-0472">Membrane</keyword>
<gene>
    <name evidence="3" type="ORF">PFX98_22035</name>
</gene>
<dbReference type="KEGG" id="pais:PFX98_22035"/>
<organism evidence="3 4">
    <name type="scientific">Paucibacter sediminis</name>
    <dbReference type="NCBI Taxonomy" id="3019553"/>
    <lineage>
        <taxon>Bacteria</taxon>
        <taxon>Pseudomonadati</taxon>
        <taxon>Pseudomonadota</taxon>
        <taxon>Betaproteobacteria</taxon>
        <taxon>Burkholderiales</taxon>
        <taxon>Sphaerotilaceae</taxon>
        <taxon>Roseateles</taxon>
    </lineage>
</organism>
<evidence type="ECO:0000313" key="4">
    <source>
        <dbReference type="Proteomes" id="UP001177769"/>
    </source>
</evidence>
<dbReference type="PANTHER" id="PTHR36435">
    <property type="entry name" value="SLR1288 PROTEIN"/>
    <property type="match status" value="1"/>
</dbReference>
<dbReference type="GO" id="GO:0004175">
    <property type="term" value="F:endopeptidase activity"/>
    <property type="evidence" value="ECO:0007669"/>
    <property type="project" value="UniProtKB-ARBA"/>
</dbReference>
<keyword evidence="3" id="KW-0482">Metalloprotease</keyword>
<feature type="transmembrane region" description="Helical" evidence="1">
    <location>
        <begin position="43"/>
        <end position="63"/>
    </location>
</feature>
<keyword evidence="4" id="KW-1185">Reference proteome</keyword>
<feature type="domain" description="CAAX prenyl protease 2/Lysostaphin resistance protein A-like" evidence="2">
    <location>
        <begin position="130"/>
        <end position="215"/>
    </location>
</feature>
<sequence length="267" mass="28609">MKDESFPSAPQALLLVLAMFLAEYVVGAALYDARRTLALTREELSALVTLLGNGMLFAVLLHAKALSYRALFHPSRASLRATIVLLIPPVALLVPALVMLAAELSELLVRIFPLSAWEEQAFASMSAANMAAITAVCVLAPILEEMLFRGVILRAFLVQYSRGTAIAASALIFGMAHLNIYQFVIAFLLGLIAGWLYERSRSLVPSIALHALYNTSLTVVESSSRGSQAESAAPASTTIWVLSLAASLVGALALNRLLARSSRRVVA</sequence>
<accession>A0AA95SVL5</accession>
<keyword evidence="3" id="KW-0645">Protease</keyword>
<dbReference type="InterPro" id="IPR052710">
    <property type="entry name" value="CAAX_protease"/>
</dbReference>
<keyword evidence="1" id="KW-0812">Transmembrane</keyword>
<dbReference type="GO" id="GO:0080120">
    <property type="term" value="P:CAAX-box protein maturation"/>
    <property type="evidence" value="ECO:0007669"/>
    <property type="project" value="UniProtKB-ARBA"/>
</dbReference>
<feature type="transmembrane region" description="Helical" evidence="1">
    <location>
        <begin position="180"/>
        <end position="196"/>
    </location>
</feature>
<dbReference type="Proteomes" id="UP001177769">
    <property type="component" value="Chromosome"/>
</dbReference>
<feature type="transmembrane region" description="Helical" evidence="1">
    <location>
        <begin position="83"/>
        <end position="102"/>
    </location>
</feature>
<keyword evidence="3" id="KW-0378">Hydrolase</keyword>
<evidence type="ECO:0000256" key="1">
    <source>
        <dbReference type="SAM" id="Phobius"/>
    </source>
</evidence>